<dbReference type="HOGENOM" id="CLU_3109492_0_0_1"/>
<dbReference type="EMBL" id="CM001224">
    <property type="protein sequence ID" value="AET04034.1"/>
    <property type="molecule type" value="Genomic_DNA"/>
</dbReference>
<sequence>MYRSTWKLYRLPLEFGNLCNLRNLYVAGCLSCELSFSVANLLNLIVIYNVQ</sequence>
<evidence type="ECO:0000313" key="3">
    <source>
        <dbReference type="Proteomes" id="UP000002051"/>
    </source>
</evidence>
<proteinExistence type="predicted"/>
<name>G7LGB0_MEDTR</name>
<dbReference type="Proteomes" id="UP000002051">
    <property type="component" value="Chromosome 8"/>
</dbReference>
<dbReference type="EnsemblPlants" id="AET04034">
    <property type="protein sequence ID" value="AET04034"/>
    <property type="gene ID" value="MTR_8g079420"/>
</dbReference>
<accession>G7LGB0</accession>
<dbReference type="PaxDb" id="3880-AET04034"/>
<evidence type="ECO:0000313" key="1">
    <source>
        <dbReference type="EMBL" id="AET04034.1"/>
    </source>
</evidence>
<keyword evidence="3" id="KW-1185">Reference proteome</keyword>
<reference evidence="1 3" key="1">
    <citation type="journal article" date="2011" name="Nature">
        <title>The Medicago genome provides insight into the evolution of rhizobial symbioses.</title>
        <authorList>
            <person name="Young N.D."/>
            <person name="Debelle F."/>
            <person name="Oldroyd G.E."/>
            <person name="Geurts R."/>
            <person name="Cannon S.B."/>
            <person name="Udvardi M.K."/>
            <person name="Benedito V.A."/>
            <person name="Mayer K.F."/>
            <person name="Gouzy J."/>
            <person name="Schoof H."/>
            <person name="Van de Peer Y."/>
            <person name="Proost S."/>
            <person name="Cook D.R."/>
            <person name="Meyers B.C."/>
            <person name="Spannagl M."/>
            <person name="Cheung F."/>
            <person name="De Mita S."/>
            <person name="Krishnakumar V."/>
            <person name="Gundlach H."/>
            <person name="Zhou S."/>
            <person name="Mudge J."/>
            <person name="Bharti A.K."/>
            <person name="Murray J.D."/>
            <person name="Naoumkina M.A."/>
            <person name="Rosen B."/>
            <person name="Silverstein K.A."/>
            <person name="Tang H."/>
            <person name="Rombauts S."/>
            <person name="Zhao P.X."/>
            <person name="Zhou P."/>
            <person name="Barbe V."/>
            <person name="Bardou P."/>
            <person name="Bechner M."/>
            <person name="Bellec A."/>
            <person name="Berger A."/>
            <person name="Berges H."/>
            <person name="Bidwell S."/>
            <person name="Bisseling T."/>
            <person name="Choisne N."/>
            <person name="Couloux A."/>
            <person name="Denny R."/>
            <person name="Deshpande S."/>
            <person name="Dai X."/>
            <person name="Doyle J.J."/>
            <person name="Dudez A.M."/>
            <person name="Farmer A.D."/>
            <person name="Fouteau S."/>
            <person name="Franken C."/>
            <person name="Gibelin C."/>
            <person name="Gish J."/>
            <person name="Goldstein S."/>
            <person name="Gonzalez A.J."/>
            <person name="Green P.J."/>
            <person name="Hallab A."/>
            <person name="Hartog M."/>
            <person name="Hua A."/>
            <person name="Humphray S.J."/>
            <person name="Jeong D.H."/>
            <person name="Jing Y."/>
            <person name="Jocker A."/>
            <person name="Kenton S.M."/>
            <person name="Kim D.J."/>
            <person name="Klee K."/>
            <person name="Lai H."/>
            <person name="Lang C."/>
            <person name="Lin S."/>
            <person name="Macmil S.L."/>
            <person name="Magdelenat G."/>
            <person name="Matthews L."/>
            <person name="McCorrison J."/>
            <person name="Monaghan E.L."/>
            <person name="Mun J.H."/>
            <person name="Najar F.Z."/>
            <person name="Nicholson C."/>
            <person name="Noirot C."/>
            <person name="O'Bleness M."/>
            <person name="Paule C.R."/>
            <person name="Poulain J."/>
            <person name="Prion F."/>
            <person name="Qin B."/>
            <person name="Qu C."/>
            <person name="Retzel E.F."/>
            <person name="Riddle C."/>
            <person name="Sallet E."/>
            <person name="Samain S."/>
            <person name="Samson N."/>
            <person name="Sanders I."/>
            <person name="Saurat O."/>
            <person name="Scarpelli C."/>
            <person name="Schiex T."/>
            <person name="Segurens B."/>
            <person name="Severin A.J."/>
            <person name="Sherrier D.J."/>
            <person name="Shi R."/>
            <person name="Sims S."/>
            <person name="Singer S.R."/>
            <person name="Sinharoy S."/>
            <person name="Sterck L."/>
            <person name="Viollet A."/>
            <person name="Wang B.B."/>
            <person name="Wang K."/>
            <person name="Wang M."/>
            <person name="Wang X."/>
            <person name="Warfsmann J."/>
            <person name="Weissenbach J."/>
            <person name="White D.D."/>
            <person name="White J.D."/>
            <person name="Wiley G.B."/>
            <person name="Wincker P."/>
            <person name="Xing Y."/>
            <person name="Yang L."/>
            <person name="Yao Z."/>
            <person name="Ying F."/>
            <person name="Zhai J."/>
            <person name="Zhou L."/>
            <person name="Zuber A."/>
            <person name="Denarie J."/>
            <person name="Dixon R.A."/>
            <person name="May G.D."/>
            <person name="Schwartz D.C."/>
            <person name="Rogers J."/>
            <person name="Quetier F."/>
            <person name="Town C.D."/>
            <person name="Roe B.A."/>
        </authorList>
    </citation>
    <scope>NUCLEOTIDE SEQUENCE [LARGE SCALE GENOMIC DNA]</scope>
    <source>
        <strain evidence="1">A17</strain>
        <strain evidence="2 3">cv. Jemalong A17</strain>
    </source>
</reference>
<dbReference type="AlphaFoldDB" id="G7LGB0"/>
<evidence type="ECO:0000313" key="2">
    <source>
        <dbReference type="EnsemblPlants" id="AET04034"/>
    </source>
</evidence>
<reference evidence="1 3" key="2">
    <citation type="journal article" date="2014" name="BMC Genomics">
        <title>An improved genome release (version Mt4.0) for the model legume Medicago truncatula.</title>
        <authorList>
            <person name="Tang H."/>
            <person name="Krishnakumar V."/>
            <person name="Bidwell S."/>
            <person name="Rosen B."/>
            <person name="Chan A."/>
            <person name="Zhou S."/>
            <person name="Gentzbittel L."/>
            <person name="Childs K.L."/>
            <person name="Yandell M."/>
            <person name="Gundlach H."/>
            <person name="Mayer K.F."/>
            <person name="Schwartz D.C."/>
            <person name="Town C.D."/>
        </authorList>
    </citation>
    <scope>GENOME REANNOTATION</scope>
    <source>
        <strain evidence="2 3">cv. Jemalong A17</strain>
    </source>
</reference>
<reference evidence="2" key="3">
    <citation type="submission" date="2015-04" db="UniProtKB">
        <authorList>
            <consortium name="EnsemblPlants"/>
        </authorList>
    </citation>
    <scope>IDENTIFICATION</scope>
    <source>
        <strain evidence="2">cv. Jemalong A17</strain>
    </source>
</reference>
<organism evidence="1 3">
    <name type="scientific">Medicago truncatula</name>
    <name type="common">Barrel medic</name>
    <name type="synonym">Medicago tribuloides</name>
    <dbReference type="NCBI Taxonomy" id="3880"/>
    <lineage>
        <taxon>Eukaryota</taxon>
        <taxon>Viridiplantae</taxon>
        <taxon>Streptophyta</taxon>
        <taxon>Embryophyta</taxon>
        <taxon>Tracheophyta</taxon>
        <taxon>Spermatophyta</taxon>
        <taxon>Magnoliopsida</taxon>
        <taxon>eudicotyledons</taxon>
        <taxon>Gunneridae</taxon>
        <taxon>Pentapetalae</taxon>
        <taxon>rosids</taxon>
        <taxon>fabids</taxon>
        <taxon>Fabales</taxon>
        <taxon>Fabaceae</taxon>
        <taxon>Papilionoideae</taxon>
        <taxon>50 kb inversion clade</taxon>
        <taxon>NPAAA clade</taxon>
        <taxon>Hologalegina</taxon>
        <taxon>IRL clade</taxon>
        <taxon>Trifolieae</taxon>
        <taxon>Medicago</taxon>
    </lineage>
</organism>
<protein>
    <submittedName>
        <fullName evidence="1 2">Uncharacterized protein</fullName>
    </submittedName>
</protein>
<gene>
    <name evidence="1" type="ordered locus">MTR_8g079420</name>
</gene>